<dbReference type="PATRIC" id="fig|1227499.3.peg.3752"/>
<dbReference type="Proteomes" id="UP000011602">
    <property type="component" value="Unassembled WGS sequence"/>
</dbReference>
<keyword evidence="4" id="KW-1185">Reference proteome</keyword>
<dbReference type="GO" id="GO:0005737">
    <property type="term" value="C:cytoplasm"/>
    <property type="evidence" value="ECO:0007669"/>
    <property type="project" value="TreeGrafter"/>
</dbReference>
<evidence type="ECO:0000259" key="2">
    <source>
        <dbReference type="Pfam" id="PF04909"/>
    </source>
</evidence>
<dbReference type="GO" id="GO:0019748">
    <property type="term" value="P:secondary metabolic process"/>
    <property type="evidence" value="ECO:0007669"/>
    <property type="project" value="TreeGrafter"/>
</dbReference>
<dbReference type="EMBL" id="AOHZ01000084">
    <property type="protein sequence ID" value="ELY50946.1"/>
    <property type="molecule type" value="Genomic_DNA"/>
</dbReference>
<dbReference type="InterPro" id="IPR032465">
    <property type="entry name" value="ACMSD"/>
</dbReference>
<dbReference type="GO" id="GO:0016831">
    <property type="term" value="F:carboxy-lyase activity"/>
    <property type="evidence" value="ECO:0007669"/>
    <property type="project" value="InterPro"/>
</dbReference>
<dbReference type="PANTHER" id="PTHR21240">
    <property type="entry name" value="2-AMINO-3-CARBOXYLMUCONATE-6-SEMIALDEHYDE DECARBOXYLASE"/>
    <property type="match status" value="1"/>
</dbReference>
<protein>
    <submittedName>
        <fullName evidence="3">Amidohydrolase 2</fullName>
    </submittedName>
</protein>
<dbReference type="STRING" id="1227499.C493_18211"/>
<organism evidence="3 4">
    <name type="scientific">Natronolimnohabitans innermongolicus JCM 12255</name>
    <dbReference type="NCBI Taxonomy" id="1227499"/>
    <lineage>
        <taxon>Archaea</taxon>
        <taxon>Methanobacteriati</taxon>
        <taxon>Methanobacteriota</taxon>
        <taxon>Stenosarchaea group</taxon>
        <taxon>Halobacteria</taxon>
        <taxon>Halobacteriales</taxon>
        <taxon>Natrialbaceae</taxon>
        <taxon>Natronolimnohabitans</taxon>
    </lineage>
</organism>
<sequence>MIDAAEHRIIDCDWHYQDSFEEIAEYMDDPWRTQYKRSNWGDSGVKQNLSSFFPTSTGDRQAYGKVVREHSNYPDEPETPDRIREGMEYLDIDASLQISHLALAMGGVQTDDERTQAFAKGHIRYMLEEVLDPDDGVYGLVPLPYSDVDSSLEILEMVEDEEAIRGGCFVTAGANPPLGNRKYDPIYERLEDMGLPIVYHTGGSGLDDYVRAGYEEMIETHTLGFLESNMSQLVSVTCRGVPEKFPDLDIVFMESGVTYVPGLISRLEEEYLKRPEEAPLLEKRPSEYITDYYFGTQPLEVSASPRLLELCFDMLGTDRLLYASDYPHWDFDSPSTITDLPFLSDDDRKRILSGNAAEVFGL</sequence>
<evidence type="ECO:0000256" key="1">
    <source>
        <dbReference type="ARBA" id="ARBA00023239"/>
    </source>
</evidence>
<dbReference type="SUPFAM" id="SSF51556">
    <property type="entry name" value="Metallo-dependent hydrolases"/>
    <property type="match status" value="1"/>
</dbReference>
<dbReference type="AlphaFoldDB" id="L9WP05"/>
<dbReference type="eggNOG" id="arCOG01931">
    <property type="taxonomic scope" value="Archaea"/>
</dbReference>
<gene>
    <name evidence="3" type="ORF">C493_18211</name>
</gene>
<dbReference type="InterPro" id="IPR032466">
    <property type="entry name" value="Metal_Hydrolase"/>
</dbReference>
<evidence type="ECO:0000313" key="3">
    <source>
        <dbReference type="EMBL" id="ELY50946.1"/>
    </source>
</evidence>
<reference evidence="3 4" key="1">
    <citation type="journal article" date="2014" name="PLoS Genet.">
        <title>Phylogenetically driven sequencing of extremely halophilic archaea reveals strategies for static and dynamic osmo-response.</title>
        <authorList>
            <person name="Becker E.A."/>
            <person name="Seitzer P.M."/>
            <person name="Tritt A."/>
            <person name="Larsen D."/>
            <person name="Krusor M."/>
            <person name="Yao A.I."/>
            <person name="Wu D."/>
            <person name="Madern D."/>
            <person name="Eisen J.A."/>
            <person name="Darling A.E."/>
            <person name="Facciotti M.T."/>
        </authorList>
    </citation>
    <scope>NUCLEOTIDE SEQUENCE [LARGE SCALE GENOMIC DNA]</scope>
    <source>
        <strain evidence="3 4">JCM 12255</strain>
    </source>
</reference>
<proteinExistence type="predicted"/>
<evidence type="ECO:0000313" key="4">
    <source>
        <dbReference type="Proteomes" id="UP000011602"/>
    </source>
</evidence>
<dbReference type="Pfam" id="PF04909">
    <property type="entry name" value="Amidohydro_2"/>
    <property type="match status" value="1"/>
</dbReference>
<dbReference type="OrthoDB" id="189863at2157"/>
<dbReference type="GO" id="GO:0016787">
    <property type="term" value="F:hydrolase activity"/>
    <property type="evidence" value="ECO:0007669"/>
    <property type="project" value="UniProtKB-KW"/>
</dbReference>
<dbReference type="InterPro" id="IPR006680">
    <property type="entry name" value="Amidohydro-rel"/>
</dbReference>
<dbReference type="RefSeq" id="WP_007260902.1">
    <property type="nucleotide sequence ID" value="NZ_AOHZ01000084.1"/>
</dbReference>
<accession>L9WP05</accession>
<keyword evidence="3" id="KW-0378">Hydrolase</keyword>
<comment type="caution">
    <text evidence="3">The sequence shown here is derived from an EMBL/GenBank/DDBJ whole genome shotgun (WGS) entry which is preliminary data.</text>
</comment>
<feature type="domain" description="Amidohydrolase-related" evidence="2">
    <location>
        <begin position="88"/>
        <end position="362"/>
    </location>
</feature>
<name>L9WP05_9EURY</name>
<dbReference type="PANTHER" id="PTHR21240:SF28">
    <property type="entry name" value="ISO-OROTATE DECARBOXYLASE (EUROFUNG)"/>
    <property type="match status" value="1"/>
</dbReference>
<dbReference type="Gene3D" id="3.20.20.140">
    <property type="entry name" value="Metal-dependent hydrolases"/>
    <property type="match status" value="1"/>
</dbReference>
<keyword evidence="1" id="KW-0456">Lyase</keyword>